<keyword evidence="10 15" id="KW-0234">DNA repair</keyword>
<protein>
    <recommendedName>
        <fullName evidence="2 15">ATP-dependent DNA helicase RecG</fullName>
        <ecNumber evidence="13 15">5.6.2.4</ecNumber>
    </recommendedName>
</protein>
<organism evidence="18 19">
    <name type="scientific">Candidatus Gottesmanbacteria bacterium RIFCSPLOWO2_01_FULL_43_11b</name>
    <dbReference type="NCBI Taxonomy" id="1798392"/>
    <lineage>
        <taxon>Bacteria</taxon>
        <taxon>Candidatus Gottesmaniibacteriota</taxon>
    </lineage>
</organism>
<evidence type="ECO:0000256" key="15">
    <source>
        <dbReference type="RuleBase" id="RU363016"/>
    </source>
</evidence>
<dbReference type="InterPro" id="IPR004609">
    <property type="entry name" value="ATP-dep_DNA_helicase_RecG"/>
</dbReference>
<comment type="similarity">
    <text evidence="1 15">Belongs to the helicase family. RecG subfamily.</text>
</comment>
<dbReference type="NCBIfam" id="TIGR00643">
    <property type="entry name" value="recG"/>
    <property type="match status" value="1"/>
</dbReference>
<dbReference type="InterPro" id="IPR001650">
    <property type="entry name" value="Helicase_C-like"/>
</dbReference>
<dbReference type="STRING" id="1798392.A3A79_00475"/>
<dbReference type="InterPro" id="IPR011545">
    <property type="entry name" value="DEAD/DEAH_box_helicase_dom"/>
</dbReference>
<keyword evidence="5 15" id="KW-0378">Hydrolase</keyword>
<evidence type="ECO:0000256" key="11">
    <source>
        <dbReference type="ARBA" id="ARBA00023235"/>
    </source>
</evidence>
<dbReference type="SMART" id="SM00487">
    <property type="entry name" value="DEXDc"/>
    <property type="match status" value="1"/>
</dbReference>
<evidence type="ECO:0000256" key="7">
    <source>
        <dbReference type="ARBA" id="ARBA00022840"/>
    </source>
</evidence>
<evidence type="ECO:0000259" key="16">
    <source>
        <dbReference type="PROSITE" id="PS51192"/>
    </source>
</evidence>
<dbReference type="PROSITE" id="PS51194">
    <property type="entry name" value="HELICASE_CTER"/>
    <property type="match status" value="1"/>
</dbReference>
<evidence type="ECO:0000256" key="5">
    <source>
        <dbReference type="ARBA" id="ARBA00022801"/>
    </source>
</evidence>
<sequence>MELTLSSSVQYVPRVGPKMATKLEILGIKTVEDLLWYAPFRYNDYSIISPIARMQPGETVTVRGYVISMKNAFTKTGKKLQQAKIRDSSGTLDVIWFNQMYLTNIIKVGDTLSLSGKVDWFGRSIVMISPEYEIYKEQSLHTGRLVPVYSETEGLSSKWLRGRIAFVIESCLEKLEEYIPEFIRNENKLPDITHAISSVHFPKTNHEAELARQRLAFDELFLLIMRAKEQKRHWQMTKKSHPMNVNTSTVAEIISSLPFELTGDQKKAVNEILDDLKKPIPMNRLLEGDVGSGKTVVAAIAMYIVKKNGFQSLLMAPTEILATQHFETLSQFLSPLGISVGLITGAHKDKGAIDVYVGTHALLFQKYTSGRIALIVIDEQQRFGVAQRGLLAKKTSRGKNAHLLTMTATPIPRTVAHTMYGNLDLSILKEMPVGRLKVKTWVVDREKRTAAYAWIQKQIAEEHAQAFIVCPLIEESESMSTVKAVNKEYRRLKKDVFPRLRLGLLHGRMNSSKKSSVLTKFRDQKLDILVTTPVVEVGIDIPNATIMMIEAADRFGLSQLHQLRGRVGRRNKPSYCLLFTEKEQDTVITRLKAMERVYNGPELAELDLRLRGPGELFGNLQHGFTTLRVASFSDTELISQAKASAERLFALDPDLTAHPLLRGKLKSSIILPV</sequence>
<dbReference type="InterPro" id="IPR027417">
    <property type="entry name" value="P-loop_NTPase"/>
</dbReference>
<keyword evidence="9 15" id="KW-0233">DNA recombination</keyword>
<proteinExistence type="inferred from homology"/>
<dbReference type="InterPro" id="IPR047112">
    <property type="entry name" value="RecG/Mfd"/>
</dbReference>
<dbReference type="SUPFAM" id="SSF50249">
    <property type="entry name" value="Nucleic acid-binding proteins"/>
    <property type="match status" value="1"/>
</dbReference>
<comment type="caution">
    <text evidence="18">The sequence shown here is derived from an EMBL/GenBank/DDBJ whole genome shotgun (WGS) entry which is preliminary data.</text>
</comment>
<comment type="catalytic activity">
    <reaction evidence="14 15">
        <text>ATP + H2O = ADP + phosphate + H(+)</text>
        <dbReference type="Rhea" id="RHEA:13065"/>
        <dbReference type="ChEBI" id="CHEBI:15377"/>
        <dbReference type="ChEBI" id="CHEBI:15378"/>
        <dbReference type="ChEBI" id="CHEBI:30616"/>
        <dbReference type="ChEBI" id="CHEBI:43474"/>
        <dbReference type="ChEBI" id="CHEBI:456216"/>
        <dbReference type="EC" id="5.6.2.4"/>
    </reaction>
</comment>
<dbReference type="SMART" id="SM00490">
    <property type="entry name" value="HELICc"/>
    <property type="match status" value="1"/>
</dbReference>
<dbReference type="EMBL" id="MFJV01000001">
    <property type="protein sequence ID" value="OGG23669.1"/>
    <property type="molecule type" value="Genomic_DNA"/>
</dbReference>
<evidence type="ECO:0000313" key="19">
    <source>
        <dbReference type="Proteomes" id="UP000178759"/>
    </source>
</evidence>
<keyword evidence="8" id="KW-0238">DNA-binding</keyword>
<dbReference type="CDD" id="cd04488">
    <property type="entry name" value="RecG_wedge_OBF"/>
    <property type="match status" value="1"/>
</dbReference>
<dbReference type="Proteomes" id="UP000178759">
    <property type="component" value="Unassembled WGS sequence"/>
</dbReference>
<dbReference type="SUPFAM" id="SSF52540">
    <property type="entry name" value="P-loop containing nucleoside triphosphate hydrolases"/>
    <property type="match status" value="2"/>
</dbReference>
<comment type="function">
    <text evidence="15">Plays a critical role in recombination and DNA repair. Helps process Holliday junction intermediates to mature products by catalyzing branch migration. Has replication fork regression activity, unwinds stalled or blocked replication forks to make a HJ that can be resolved. Has a DNA unwinding activity characteristic of a DNA helicase with 3'-5' polarity.</text>
</comment>
<keyword evidence="3 15" id="KW-0547">Nucleotide-binding</keyword>
<evidence type="ECO:0000256" key="6">
    <source>
        <dbReference type="ARBA" id="ARBA00022806"/>
    </source>
</evidence>
<dbReference type="GO" id="GO:0006310">
    <property type="term" value="P:DNA recombination"/>
    <property type="evidence" value="ECO:0007669"/>
    <property type="project" value="UniProtKB-UniRule"/>
</dbReference>
<dbReference type="Pfam" id="PF17191">
    <property type="entry name" value="RecG_wedge"/>
    <property type="match status" value="1"/>
</dbReference>
<dbReference type="NCBIfam" id="NF008168">
    <property type="entry name" value="PRK10917.2-2"/>
    <property type="match status" value="1"/>
</dbReference>
<dbReference type="InterPro" id="IPR012340">
    <property type="entry name" value="NA-bd_OB-fold"/>
</dbReference>
<gene>
    <name evidence="18" type="ORF">A3A79_00475</name>
</gene>
<evidence type="ECO:0000256" key="13">
    <source>
        <dbReference type="ARBA" id="ARBA00034808"/>
    </source>
</evidence>
<dbReference type="PANTHER" id="PTHR47964:SF1">
    <property type="entry name" value="ATP-DEPENDENT DNA HELICASE HOMOLOG RECG, CHLOROPLASTIC"/>
    <property type="match status" value="1"/>
</dbReference>
<keyword evidence="7 15" id="KW-0067">ATP-binding</keyword>
<dbReference type="GO" id="GO:0003677">
    <property type="term" value="F:DNA binding"/>
    <property type="evidence" value="ECO:0007669"/>
    <property type="project" value="UniProtKB-KW"/>
</dbReference>
<dbReference type="GO" id="GO:0043138">
    <property type="term" value="F:3'-5' DNA helicase activity"/>
    <property type="evidence" value="ECO:0007669"/>
    <property type="project" value="UniProtKB-EC"/>
</dbReference>
<dbReference type="GO" id="GO:0016887">
    <property type="term" value="F:ATP hydrolysis activity"/>
    <property type="evidence" value="ECO:0007669"/>
    <property type="project" value="RHEA"/>
</dbReference>
<evidence type="ECO:0000256" key="1">
    <source>
        <dbReference type="ARBA" id="ARBA00007504"/>
    </source>
</evidence>
<evidence type="ECO:0000256" key="4">
    <source>
        <dbReference type="ARBA" id="ARBA00022763"/>
    </source>
</evidence>
<feature type="domain" description="Helicase C-terminal" evidence="17">
    <location>
        <begin position="447"/>
        <end position="614"/>
    </location>
</feature>
<keyword evidence="4 15" id="KW-0227">DNA damage</keyword>
<evidence type="ECO:0000256" key="14">
    <source>
        <dbReference type="ARBA" id="ARBA00048988"/>
    </source>
</evidence>
<evidence type="ECO:0000256" key="10">
    <source>
        <dbReference type="ARBA" id="ARBA00023204"/>
    </source>
</evidence>
<evidence type="ECO:0000256" key="12">
    <source>
        <dbReference type="ARBA" id="ARBA00034617"/>
    </source>
</evidence>
<name>A0A1F6AG00_9BACT</name>
<comment type="catalytic activity">
    <reaction evidence="12 15">
        <text>Couples ATP hydrolysis with the unwinding of duplex DNA by translocating in the 3'-5' direction.</text>
        <dbReference type="EC" id="5.6.2.4"/>
    </reaction>
</comment>
<evidence type="ECO:0000256" key="3">
    <source>
        <dbReference type="ARBA" id="ARBA00022741"/>
    </source>
</evidence>
<dbReference type="EC" id="5.6.2.4" evidence="13 15"/>
<dbReference type="Pfam" id="PF00271">
    <property type="entry name" value="Helicase_C"/>
    <property type="match status" value="1"/>
</dbReference>
<accession>A0A1F6AG00</accession>
<dbReference type="InterPro" id="IPR014001">
    <property type="entry name" value="Helicase_ATP-bd"/>
</dbReference>
<keyword evidence="6 15" id="KW-0347">Helicase</keyword>
<keyword evidence="11" id="KW-0413">Isomerase</keyword>
<dbReference type="PROSITE" id="PS51192">
    <property type="entry name" value="HELICASE_ATP_BIND_1"/>
    <property type="match status" value="1"/>
</dbReference>
<dbReference type="NCBIfam" id="NF008165">
    <property type="entry name" value="PRK10917.1-3"/>
    <property type="match status" value="1"/>
</dbReference>
<evidence type="ECO:0000256" key="2">
    <source>
        <dbReference type="ARBA" id="ARBA00017846"/>
    </source>
</evidence>
<evidence type="ECO:0000256" key="8">
    <source>
        <dbReference type="ARBA" id="ARBA00023125"/>
    </source>
</evidence>
<dbReference type="Pfam" id="PF00270">
    <property type="entry name" value="DEAD"/>
    <property type="match status" value="1"/>
</dbReference>
<evidence type="ECO:0000259" key="17">
    <source>
        <dbReference type="PROSITE" id="PS51194"/>
    </source>
</evidence>
<dbReference type="Gene3D" id="3.40.50.300">
    <property type="entry name" value="P-loop containing nucleotide triphosphate hydrolases"/>
    <property type="match status" value="2"/>
</dbReference>
<reference evidence="18 19" key="1">
    <citation type="journal article" date="2016" name="Nat. Commun.">
        <title>Thousands of microbial genomes shed light on interconnected biogeochemical processes in an aquifer system.</title>
        <authorList>
            <person name="Anantharaman K."/>
            <person name="Brown C.T."/>
            <person name="Hug L.A."/>
            <person name="Sharon I."/>
            <person name="Castelle C.J."/>
            <person name="Probst A.J."/>
            <person name="Thomas B.C."/>
            <person name="Singh A."/>
            <person name="Wilkins M.J."/>
            <person name="Karaoz U."/>
            <person name="Brodie E.L."/>
            <person name="Williams K.H."/>
            <person name="Hubbard S.S."/>
            <person name="Banfield J.F."/>
        </authorList>
    </citation>
    <scope>NUCLEOTIDE SEQUENCE [LARGE SCALE GENOMIC DNA]</scope>
</reference>
<evidence type="ECO:0000256" key="9">
    <source>
        <dbReference type="ARBA" id="ARBA00023172"/>
    </source>
</evidence>
<dbReference type="PANTHER" id="PTHR47964">
    <property type="entry name" value="ATP-DEPENDENT DNA HELICASE HOMOLOG RECG, CHLOROPLASTIC"/>
    <property type="match status" value="1"/>
</dbReference>
<dbReference type="InterPro" id="IPR033454">
    <property type="entry name" value="RecG_wedge"/>
</dbReference>
<dbReference type="GO" id="GO:0006281">
    <property type="term" value="P:DNA repair"/>
    <property type="evidence" value="ECO:0007669"/>
    <property type="project" value="UniProtKB-UniRule"/>
</dbReference>
<dbReference type="AlphaFoldDB" id="A0A1F6AG00"/>
<dbReference type="GO" id="GO:0005524">
    <property type="term" value="F:ATP binding"/>
    <property type="evidence" value="ECO:0007669"/>
    <property type="project" value="UniProtKB-KW"/>
</dbReference>
<evidence type="ECO:0000313" key="18">
    <source>
        <dbReference type="EMBL" id="OGG23669.1"/>
    </source>
</evidence>
<dbReference type="Gene3D" id="2.40.50.140">
    <property type="entry name" value="Nucleic acid-binding proteins"/>
    <property type="match status" value="1"/>
</dbReference>
<feature type="domain" description="Helicase ATP-binding" evidence="16">
    <location>
        <begin position="275"/>
        <end position="428"/>
    </location>
</feature>